<protein>
    <submittedName>
        <fullName evidence="2">Uncharacterized protein</fullName>
    </submittedName>
</protein>
<feature type="region of interest" description="Disordered" evidence="1">
    <location>
        <begin position="1"/>
        <end position="27"/>
    </location>
</feature>
<reference evidence="2" key="1">
    <citation type="submission" date="2023-05" db="EMBL/GenBank/DDBJ databases">
        <title>Nepenthes gracilis genome sequencing.</title>
        <authorList>
            <person name="Fukushima K."/>
        </authorList>
    </citation>
    <scope>NUCLEOTIDE SEQUENCE</scope>
    <source>
        <strain evidence="2">SING2019-196</strain>
    </source>
</reference>
<dbReference type="AlphaFoldDB" id="A0AAD3Y740"/>
<proteinExistence type="predicted"/>
<gene>
    <name evidence="2" type="ORF">Nepgr_031723</name>
</gene>
<accession>A0AAD3Y740</accession>
<keyword evidence="3" id="KW-1185">Reference proteome</keyword>
<name>A0AAD3Y740_NEPGR</name>
<evidence type="ECO:0000256" key="1">
    <source>
        <dbReference type="SAM" id="MobiDB-lite"/>
    </source>
</evidence>
<evidence type="ECO:0000313" key="3">
    <source>
        <dbReference type="Proteomes" id="UP001279734"/>
    </source>
</evidence>
<feature type="compositionally biased region" description="Polar residues" evidence="1">
    <location>
        <begin position="9"/>
        <end position="23"/>
    </location>
</feature>
<dbReference type="Proteomes" id="UP001279734">
    <property type="component" value="Unassembled WGS sequence"/>
</dbReference>
<organism evidence="2 3">
    <name type="scientific">Nepenthes gracilis</name>
    <name type="common">Slender pitcher plant</name>
    <dbReference type="NCBI Taxonomy" id="150966"/>
    <lineage>
        <taxon>Eukaryota</taxon>
        <taxon>Viridiplantae</taxon>
        <taxon>Streptophyta</taxon>
        <taxon>Embryophyta</taxon>
        <taxon>Tracheophyta</taxon>
        <taxon>Spermatophyta</taxon>
        <taxon>Magnoliopsida</taxon>
        <taxon>eudicotyledons</taxon>
        <taxon>Gunneridae</taxon>
        <taxon>Pentapetalae</taxon>
        <taxon>Caryophyllales</taxon>
        <taxon>Nepenthaceae</taxon>
        <taxon>Nepenthes</taxon>
    </lineage>
</organism>
<comment type="caution">
    <text evidence="2">The sequence shown here is derived from an EMBL/GenBank/DDBJ whole genome shotgun (WGS) entry which is preliminary data.</text>
</comment>
<feature type="region of interest" description="Disordered" evidence="1">
    <location>
        <begin position="56"/>
        <end position="134"/>
    </location>
</feature>
<evidence type="ECO:0000313" key="2">
    <source>
        <dbReference type="EMBL" id="GMH29880.1"/>
    </source>
</evidence>
<dbReference type="EMBL" id="BSYO01000037">
    <property type="protein sequence ID" value="GMH29880.1"/>
    <property type="molecule type" value="Genomic_DNA"/>
</dbReference>
<feature type="compositionally biased region" description="Basic and acidic residues" evidence="1">
    <location>
        <begin position="60"/>
        <end position="73"/>
    </location>
</feature>
<sequence>MTHPPSGKHVTNQPFHQSENIQSFPRHPLNELRYYSFQTNPAPKIEEVMHSLSKSAIDQAKAHEQAIKDKRDDGEDEEDTEGARPMRDTGREGSTEGEDGERGRGRPDGGPRMPAMAGGGGERQFAAGKRQTKP</sequence>
<feature type="compositionally biased region" description="Basic and acidic residues" evidence="1">
    <location>
        <begin position="81"/>
        <end position="109"/>
    </location>
</feature>